<dbReference type="Pfam" id="PF12804">
    <property type="entry name" value="NTP_transf_3"/>
    <property type="match status" value="1"/>
</dbReference>
<dbReference type="NCBIfam" id="TIGR03172">
    <property type="entry name" value="selenium cofactor biosynthesis protein YqeC"/>
    <property type="match status" value="1"/>
</dbReference>
<dbReference type="InterPro" id="IPR025877">
    <property type="entry name" value="MobA-like_NTP_Trfase"/>
</dbReference>
<evidence type="ECO:0000313" key="2">
    <source>
        <dbReference type="EMBL" id="TXJ13301.1"/>
    </source>
</evidence>
<feature type="domain" description="MobA-like NTP transferase" evidence="1">
    <location>
        <begin position="202"/>
        <end position="374"/>
    </location>
</feature>
<dbReference type="SUPFAM" id="SSF53448">
    <property type="entry name" value="Nucleotide-diphospho-sugar transferases"/>
    <property type="match status" value="1"/>
</dbReference>
<dbReference type="RefSeq" id="WP_147757503.1">
    <property type="nucleotide sequence ID" value="NZ_SAXT01000001.1"/>
</dbReference>
<dbReference type="EMBL" id="SAXT01000001">
    <property type="protein sequence ID" value="TXJ13301.1"/>
    <property type="molecule type" value="Genomic_DNA"/>
</dbReference>
<evidence type="ECO:0000313" key="3">
    <source>
        <dbReference type="Proteomes" id="UP000325116"/>
    </source>
</evidence>
<dbReference type="GO" id="GO:0016779">
    <property type="term" value="F:nucleotidyltransferase activity"/>
    <property type="evidence" value="ECO:0007669"/>
    <property type="project" value="UniProtKB-ARBA"/>
</dbReference>
<protein>
    <submittedName>
        <fullName evidence="2">Putative selenium-dependent hydroxylase accessory protein YqeC</fullName>
    </submittedName>
</protein>
<comment type="caution">
    <text evidence="2">The sequence shown here is derived from an EMBL/GenBank/DDBJ whole genome shotgun (WGS) entry which is preliminary data.</text>
</comment>
<dbReference type="InterPro" id="IPR029044">
    <property type="entry name" value="Nucleotide-diphossugar_trans"/>
</dbReference>
<reference evidence="2 3" key="1">
    <citation type="journal article" date="1992" name="Lakartidningen">
        <title>[Penicillin V and not amoxicillin is the first choice preparation in acute otitis].</title>
        <authorList>
            <person name="Kamme C."/>
            <person name="Lundgren K."/>
            <person name="Prellner K."/>
        </authorList>
    </citation>
    <scope>NUCLEOTIDE SEQUENCE [LARGE SCALE GENOMIC DNA]</scope>
    <source>
        <strain evidence="2 3">W1</strain>
    </source>
</reference>
<dbReference type="PANTHER" id="PTHR43777:SF1">
    <property type="entry name" value="MOLYBDENUM COFACTOR CYTIDYLYLTRANSFERASE"/>
    <property type="match status" value="1"/>
</dbReference>
<organism evidence="2 3">
    <name type="scientific">Brachyspira aalborgi</name>
    <dbReference type="NCBI Taxonomy" id="29522"/>
    <lineage>
        <taxon>Bacteria</taxon>
        <taxon>Pseudomonadati</taxon>
        <taxon>Spirochaetota</taxon>
        <taxon>Spirochaetia</taxon>
        <taxon>Brachyspirales</taxon>
        <taxon>Brachyspiraceae</taxon>
        <taxon>Brachyspira</taxon>
    </lineage>
</organism>
<dbReference type="Proteomes" id="UP000325116">
    <property type="component" value="Unassembled WGS sequence"/>
</dbReference>
<accession>A0A5C8CLY7</accession>
<dbReference type="PANTHER" id="PTHR43777">
    <property type="entry name" value="MOLYBDENUM COFACTOR CYTIDYLYLTRANSFERASE"/>
    <property type="match status" value="1"/>
</dbReference>
<gene>
    <name evidence="2" type="primary">yqeC</name>
    <name evidence="2" type="ORF">EPJ80_00715</name>
</gene>
<proteinExistence type="predicted"/>
<dbReference type="AlphaFoldDB" id="A0A5C8CLY7"/>
<dbReference type="Pfam" id="PF19842">
    <property type="entry name" value="YqeC"/>
    <property type="match status" value="1"/>
</dbReference>
<dbReference type="Gene3D" id="3.90.550.10">
    <property type="entry name" value="Spore Coat Polysaccharide Biosynthesis Protein SpsA, Chain A"/>
    <property type="match status" value="1"/>
</dbReference>
<evidence type="ECO:0000259" key="1">
    <source>
        <dbReference type="Pfam" id="PF12804"/>
    </source>
</evidence>
<sequence length="399" mass="46170">MSKVIIVCGAGGKTSYINNISKKYKNKKVIITTTTKIFKTENYISHIDEETFKNNNIITLGKEFDKDKLTYAGNKELKNALRYADIIFIEADGSKYHALKIPNDKEPVIPDFIINYISEIIVVMGVHAIGRKLSEVCYRYNLAKDLEYNKEVDLDCIKYIAEKYYIKKLKDKYKNTNIKLYLNDMTKKSVNNLNNFKKTAFIILASGSSKRFNGNKLLYQFKSLNGKTLFENTIERIYEVKKMINKDKKFKSIDIQILVISIYDKILNKEFENKDYEAIYNENHSEGISGSIILGTKEALKMNADSFAFFVCDNPFLKSDDIFMMLKYFYYSQKNIGSMYANNSPSNPAIFSMKYKDDILNLKGDNGALSIIKNNMKDAFFYTINENKLKDIDTNEDLY</sequence>
<dbReference type="InterPro" id="IPR017587">
    <property type="entry name" value="YqeC"/>
</dbReference>
<name>A0A5C8CLY7_9SPIR</name>